<evidence type="ECO:0000313" key="3">
    <source>
        <dbReference type="Proteomes" id="UP000624244"/>
    </source>
</evidence>
<gene>
    <name evidence="2" type="ORF">GGP41_002295</name>
</gene>
<dbReference type="EMBL" id="WNKQ01000007">
    <property type="protein sequence ID" value="KAF5850085.1"/>
    <property type="molecule type" value="Genomic_DNA"/>
</dbReference>
<accession>A0A8H5ZL50</accession>
<comment type="caution">
    <text evidence="2">The sequence shown here is derived from an EMBL/GenBank/DDBJ whole genome shotgun (WGS) entry which is preliminary data.</text>
</comment>
<sequence>MVKNFLRKKGVPAFAYPARDASTPWLCTLKIINSDAQFAVSLEHSIRVDGEQQLITLRYEGDNLMPGSMSLEDRDIKVPAEPLFGTLRQGSPEVRILSLTLKQSCSVWYPKEYSKLDISFHRLLTLARATEVCICFDTRWLGENTAEFQEIVRGSREFVGVPLIPQFTNLYQKADWQILNFIPAAEPRACIPSEDPVSGTILSIEDVRAEAPPLEDVVHDNPPPYAHVLGKHSRPDFSPTPDAQDSKRARKYSCSSSETEHATPAPPLRAESTASSTATVPADLFQEAVTSAVENMLSHVLKTELTQVVKQELPRVVADLFRKTPAGHSPSRCLSPAPPCSRIPNALTNHDATPTHNLTLSTMIKRAVTTAVHEAFDETLHETLDEYYNSVSIDLEEFSGDLKSDWEASNEDHIVRCNDELNEMEAKFNQRLVESLDDFKACADEVVLATENRLNKLGDTISNQAFCGRGNVLVASKQSQRATSLPVSRDDKENYEGSMKWRGMKQKGAAPLSLRAGTHGVTGHLFFRMLGLRVTYLEIDKRNAYLSYSSCSFSVLPSNAEKRVINYAVARSVSAVYRLSSNTPFLVDQKESQDGKDQDCIFDEST</sequence>
<proteinExistence type="predicted"/>
<organism evidence="2 3">
    <name type="scientific">Cochliobolus sativus</name>
    <name type="common">Common root rot and spot blotch fungus</name>
    <name type="synonym">Bipolaris sorokiniana</name>
    <dbReference type="NCBI Taxonomy" id="45130"/>
    <lineage>
        <taxon>Eukaryota</taxon>
        <taxon>Fungi</taxon>
        <taxon>Dikarya</taxon>
        <taxon>Ascomycota</taxon>
        <taxon>Pezizomycotina</taxon>
        <taxon>Dothideomycetes</taxon>
        <taxon>Pleosporomycetidae</taxon>
        <taxon>Pleosporales</taxon>
        <taxon>Pleosporineae</taxon>
        <taxon>Pleosporaceae</taxon>
        <taxon>Bipolaris</taxon>
    </lineage>
</organism>
<dbReference type="AlphaFoldDB" id="A0A8H5ZL50"/>
<evidence type="ECO:0000256" key="1">
    <source>
        <dbReference type="SAM" id="MobiDB-lite"/>
    </source>
</evidence>
<dbReference type="Proteomes" id="UP000624244">
    <property type="component" value="Unassembled WGS sequence"/>
</dbReference>
<evidence type="ECO:0000313" key="2">
    <source>
        <dbReference type="EMBL" id="KAF5850085.1"/>
    </source>
</evidence>
<reference evidence="2" key="1">
    <citation type="submission" date="2019-11" db="EMBL/GenBank/DDBJ databases">
        <title>Bipolaris sorokiniana Genome sequencing.</title>
        <authorList>
            <person name="Wang H."/>
        </authorList>
    </citation>
    <scope>NUCLEOTIDE SEQUENCE</scope>
</reference>
<protein>
    <submittedName>
        <fullName evidence="2">Uncharacterized protein</fullName>
    </submittedName>
</protein>
<feature type="region of interest" description="Disordered" evidence="1">
    <location>
        <begin position="213"/>
        <end position="275"/>
    </location>
</feature>
<name>A0A8H5ZL50_COCSA</name>